<feature type="domain" description="HTH lysR-type" evidence="5">
    <location>
        <begin position="6"/>
        <end position="63"/>
    </location>
</feature>
<dbReference type="InterPro" id="IPR036388">
    <property type="entry name" value="WH-like_DNA-bd_sf"/>
</dbReference>
<dbReference type="GO" id="GO:0003700">
    <property type="term" value="F:DNA-binding transcription factor activity"/>
    <property type="evidence" value="ECO:0007669"/>
    <property type="project" value="InterPro"/>
</dbReference>
<dbReference type="AlphaFoldDB" id="A0A2K9LI24"/>
<keyword evidence="3" id="KW-0238">DNA-binding</keyword>
<comment type="similarity">
    <text evidence="1">Belongs to the LysR transcriptional regulatory family.</text>
</comment>
<accession>A0A2K9LI24</accession>
<dbReference type="PANTHER" id="PTHR30118">
    <property type="entry name" value="HTH-TYPE TRANSCRIPTIONAL REGULATOR LEUO-RELATED"/>
    <property type="match status" value="1"/>
</dbReference>
<dbReference type="InterPro" id="IPR005119">
    <property type="entry name" value="LysR_subst-bd"/>
</dbReference>
<keyword evidence="7" id="KW-1185">Reference proteome</keyword>
<dbReference type="PRINTS" id="PR00039">
    <property type="entry name" value="HTHLYSR"/>
</dbReference>
<dbReference type="PANTHER" id="PTHR30118:SF15">
    <property type="entry name" value="TRANSCRIPTIONAL REGULATORY PROTEIN"/>
    <property type="match status" value="1"/>
</dbReference>
<dbReference type="Pfam" id="PF03466">
    <property type="entry name" value="LysR_substrate"/>
    <property type="match status" value="1"/>
</dbReference>
<sequence>MHIGKVDLNLYVVLDAIYREESITRAATKLSLTQPAVSHALARLREVYGDQLFVRAGNRMVPTPLVRSIIQPVREALSHLQTTLATPQAFDPATNSKQLVLGMRGVVESVLLPELVAELVVQAPLMQFTSVRIPRRDMEAELAAGRLDLAFDVLLPVGASIRHEVLLEDDFVVVSRQRHPLLEGGLDLEKYLQLRHIVVSSRRSGPVVEDFELGRLGYHRNIGMRCQNYFVALSTVAHSEMLLTVPENYAIRNQHYHDLKIWPIPVELRPVASYMYWHVSVQEDPANLWLRQQVMKLHARASS</sequence>
<protein>
    <submittedName>
        <fullName evidence="6">LysR family transcriptional regulator</fullName>
    </submittedName>
</protein>
<evidence type="ECO:0000256" key="4">
    <source>
        <dbReference type="ARBA" id="ARBA00023163"/>
    </source>
</evidence>
<dbReference type="Gene3D" id="3.40.190.10">
    <property type="entry name" value="Periplasmic binding protein-like II"/>
    <property type="match status" value="2"/>
</dbReference>
<dbReference type="GO" id="GO:0003677">
    <property type="term" value="F:DNA binding"/>
    <property type="evidence" value="ECO:0007669"/>
    <property type="project" value="UniProtKB-KW"/>
</dbReference>
<dbReference type="PROSITE" id="PS50931">
    <property type="entry name" value="HTH_LYSR"/>
    <property type="match status" value="1"/>
</dbReference>
<dbReference type="InterPro" id="IPR050389">
    <property type="entry name" value="LysR-type_TF"/>
</dbReference>
<dbReference type="InterPro" id="IPR036390">
    <property type="entry name" value="WH_DNA-bd_sf"/>
</dbReference>
<keyword evidence="4" id="KW-0804">Transcription</keyword>
<dbReference type="SUPFAM" id="SSF46785">
    <property type="entry name" value="Winged helix' DNA-binding domain"/>
    <property type="match status" value="1"/>
</dbReference>
<dbReference type="Pfam" id="PF00126">
    <property type="entry name" value="HTH_1"/>
    <property type="match status" value="1"/>
</dbReference>
<dbReference type="InterPro" id="IPR037402">
    <property type="entry name" value="YidZ_PBP2"/>
</dbReference>
<dbReference type="Proteomes" id="UP000235116">
    <property type="component" value="Chromosome"/>
</dbReference>
<proteinExistence type="inferred from homology"/>
<dbReference type="EMBL" id="CP022684">
    <property type="protein sequence ID" value="AUM11887.1"/>
    <property type="molecule type" value="Genomic_DNA"/>
</dbReference>
<dbReference type="RefSeq" id="WP_101893225.1">
    <property type="nucleotide sequence ID" value="NZ_CP022684.1"/>
</dbReference>
<organism evidence="6 7">
    <name type="scientific">Ketobacter alkanivorans</name>
    <dbReference type="NCBI Taxonomy" id="1917421"/>
    <lineage>
        <taxon>Bacteria</taxon>
        <taxon>Pseudomonadati</taxon>
        <taxon>Pseudomonadota</taxon>
        <taxon>Gammaproteobacteria</taxon>
        <taxon>Pseudomonadales</taxon>
        <taxon>Ketobacteraceae</taxon>
        <taxon>Ketobacter</taxon>
    </lineage>
</organism>
<name>A0A2K9LI24_9GAMM</name>
<dbReference type="CDD" id="cd08417">
    <property type="entry name" value="PBP2_Nitroaromatics_like"/>
    <property type="match status" value="1"/>
</dbReference>
<evidence type="ECO:0000256" key="1">
    <source>
        <dbReference type="ARBA" id="ARBA00009437"/>
    </source>
</evidence>
<gene>
    <name evidence="6" type="ORF">Kalk_05360</name>
</gene>
<evidence type="ECO:0000256" key="2">
    <source>
        <dbReference type="ARBA" id="ARBA00023015"/>
    </source>
</evidence>
<dbReference type="SUPFAM" id="SSF53850">
    <property type="entry name" value="Periplasmic binding protein-like II"/>
    <property type="match status" value="1"/>
</dbReference>
<reference evidence="7" key="1">
    <citation type="submission" date="2017-08" db="EMBL/GenBank/DDBJ databases">
        <title>Direct submision.</title>
        <authorList>
            <person name="Kim S.-J."/>
            <person name="Rhee S.-K."/>
        </authorList>
    </citation>
    <scope>NUCLEOTIDE SEQUENCE [LARGE SCALE GENOMIC DNA]</scope>
    <source>
        <strain evidence="7">GI5</strain>
    </source>
</reference>
<dbReference type="Gene3D" id="1.10.10.10">
    <property type="entry name" value="Winged helix-like DNA-binding domain superfamily/Winged helix DNA-binding domain"/>
    <property type="match status" value="1"/>
</dbReference>
<keyword evidence="2" id="KW-0805">Transcription regulation</keyword>
<dbReference type="OrthoDB" id="8839911at2"/>
<evidence type="ECO:0000313" key="6">
    <source>
        <dbReference type="EMBL" id="AUM11887.1"/>
    </source>
</evidence>
<dbReference type="KEGG" id="kak:Kalk_05360"/>
<evidence type="ECO:0000259" key="5">
    <source>
        <dbReference type="PROSITE" id="PS50931"/>
    </source>
</evidence>
<dbReference type="InterPro" id="IPR000847">
    <property type="entry name" value="LysR_HTH_N"/>
</dbReference>
<evidence type="ECO:0000256" key="3">
    <source>
        <dbReference type="ARBA" id="ARBA00023125"/>
    </source>
</evidence>
<evidence type="ECO:0000313" key="7">
    <source>
        <dbReference type="Proteomes" id="UP000235116"/>
    </source>
</evidence>